<evidence type="ECO:0000256" key="7">
    <source>
        <dbReference type="ARBA" id="ARBA00022989"/>
    </source>
</evidence>
<dbReference type="AlphaFoldDB" id="A0AAV5HL35"/>
<keyword evidence="3" id="KW-0433">Leucine-rich repeat</keyword>
<dbReference type="PANTHER" id="PTHR48056:SF88">
    <property type="entry name" value="MDIS1-INTERACTING RECEPTOR LIKE KINASE 2-LIKE"/>
    <property type="match status" value="1"/>
</dbReference>
<sequence>MEEQHLFSPHSLNAWSTNNTGNLCHWTSITCDSFTGMISETNLSCANITGSLAQLNFTTFSTPTALTSINSVVGSIPAAIGRLSKLTLLDLSNNGLVDVVPMEIGQLTELQYLSLFNNSLNGSIPYETSHLQKRLLWLKSKLSNLLQFPTSWCTPIQVVLRLIKICKILQIPYILRLMRFWHSPHCGEMYLGFIQSYILDLGNVFSYRSMALAYFCLSHADIFRNAFGVHLELLTIFLNDNQFTGEISPQWGECQNLINLQMDRNKISGQIPAKLGKLNKLSILSLSSNDLSGNIPDELGNLSMLINLNLSKNHLTGEIPQDIGDLHNLAYLDLTENNLNGSIPEQVGNCKSPIPTGRQFQNASGEALVGNSGFYGNVDGLTPCSSSSKKSSKMNTQLLIFILAPICAFLALTSIAVMILMLRAHNKLRDEK</sequence>
<evidence type="ECO:0000256" key="10">
    <source>
        <dbReference type="SAM" id="Phobius"/>
    </source>
</evidence>
<keyword evidence="7 10" id="KW-1133">Transmembrane helix</keyword>
<dbReference type="InterPro" id="IPR003591">
    <property type="entry name" value="Leu-rich_rpt_typical-subtyp"/>
</dbReference>
<evidence type="ECO:0000256" key="8">
    <source>
        <dbReference type="ARBA" id="ARBA00023136"/>
    </source>
</evidence>
<dbReference type="Pfam" id="PF00560">
    <property type="entry name" value="LRR_1"/>
    <property type="match status" value="5"/>
</dbReference>
<keyword evidence="6" id="KW-0677">Repeat</keyword>
<organism evidence="11 12">
    <name type="scientific">Rubroshorea leprosula</name>
    <dbReference type="NCBI Taxonomy" id="152421"/>
    <lineage>
        <taxon>Eukaryota</taxon>
        <taxon>Viridiplantae</taxon>
        <taxon>Streptophyta</taxon>
        <taxon>Embryophyta</taxon>
        <taxon>Tracheophyta</taxon>
        <taxon>Spermatophyta</taxon>
        <taxon>Magnoliopsida</taxon>
        <taxon>eudicotyledons</taxon>
        <taxon>Gunneridae</taxon>
        <taxon>Pentapetalae</taxon>
        <taxon>rosids</taxon>
        <taxon>malvids</taxon>
        <taxon>Malvales</taxon>
        <taxon>Dipterocarpaceae</taxon>
        <taxon>Rubroshorea</taxon>
    </lineage>
</organism>
<dbReference type="SUPFAM" id="SSF52058">
    <property type="entry name" value="L domain-like"/>
    <property type="match status" value="1"/>
</dbReference>
<keyword evidence="4 10" id="KW-0812">Transmembrane</keyword>
<comment type="subcellular location">
    <subcellularLocation>
        <location evidence="1">Membrane</location>
        <topology evidence="1">Single-pass type I membrane protein</topology>
    </subcellularLocation>
</comment>
<evidence type="ECO:0000256" key="9">
    <source>
        <dbReference type="ARBA" id="ARBA00023180"/>
    </source>
</evidence>
<evidence type="ECO:0000256" key="2">
    <source>
        <dbReference type="ARBA" id="ARBA00009592"/>
    </source>
</evidence>
<comment type="similarity">
    <text evidence="2">Belongs to the RLP family.</text>
</comment>
<dbReference type="InterPro" id="IPR001611">
    <property type="entry name" value="Leu-rich_rpt"/>
</dbReference>
<keyword evidence="12" id="KW-1185">Reference proteome</keyword>
<feature type="transmembrane region" description="Helical" evidence="10">
    <location>
        <begin position="398"/>
        <end position="422"/>
    </location>
</feature>
<evidence type="ECO:0000256" key="3">
    <source>
        <dbReference type="ARBA" id="ARBA00022614"/>
    </source>
</evidence>
<dbReference type="Gene3D" id="3.80.10.10">
    <property type="entry name" value="Ribonuclease Inhibitor"/>
    <property type="match status" value="2"/>
</dbReference>
<keyword evidence="8 10" id="KW-0472">Membrane</keyword>
<evidence type="ECO:0000256" key="5">
    <source>
        <dbReference type="ARBA" id="ARBA00022729"/>
    </source>
</evidence>
<dbReference type="SMART" id="SM00369">
    <property type="entry name" value="LRR_TYP"/>
    <property type="match status" value="4"/>
</dbReference>
<gene>
    <name evidence="11" type="ORF">SLEP1_g774</name>
</gene>
<dbReference type="InterPro" id="IPR032675">
    <property type="entry name" value="LRR_dom_sf"/>
</dbReference>
<proteinExistence type="inferred from homology"/>
<protein>
    <recommendedName>
        <fullName evidence="13">Leucine-rich repeat-containing N-terminal plant-type domain-containing protein</fullName>
    </recommendedName>
</protein>
<dbReference type="FunFam" id="3.80.10.10:FF:000041">
    <property type="entry name" value="LRR receptor-like serine/threonine-protein kinase ERECTA"/>
    <property type="match status" value="1"/>
</dbReference>
<comment type="caution">
    <text evidence="11">The sequence shown here is derived from an EMBL/GenBank/DDBJ whole genome shotgun (WGS) entry which is preliminary data.</text>
</comment>
<evidence type="ECO:0000256" key="6">
    <source>
        <dbReference type="ARBA" id="ARBA00022737"/>
    </source>
</evidence>
<keyword evidence="9" id="KW-0325">Glycoprotein</keyword>
<dbReference type="GO" id="GO:0033612">
    <property type="term" value="F:receptor serine/threonine kinase binding"/>
    <property type="evidence" value="ECO:0007669"/>
    <property type="project" value="TreeGrafter"/>
</dbReference>
<evidence type="ECO:0000256" key="1">
    <source>
        <dbReference type="ARBA" id="ARBA00004479"/>
    </source>
</evidence>
<dbReference type="EMBL" id="BPVZ01000001">
    <property type="protein sequence ID" value="GKU86226.1"/>
    <property type="molecule type" value="Genomic_DNA"/>
</dbReference>
<accession>A0AAV5HL35</accession>
<evidence type="ECO:0000313" key="11">
    <source>
        <dbReference type="EMBL" id="GKU86226.1"/>
    </source>
</evidence>
<reference evidence="11 12" key="1">
    <citation type="journal article" date="2021" name="Commun. Biol.">
        <title>The genome of Shorea leprosula (Dipterocarpaceae) highlights the ecological relevance of drought in aseasonal tropical rainforests.</title>
        <authorList>
            <person name="Ng K.K.S."/>
            <person name="Kobayashi M.J."/>
            <person name="Fawcett J.A."/>
            <person name="Hatakeyama M."/>
            <person name="Paape T."/>
            <person name="Ng C.H."/>
            <person name="Ang C.C."/>
            <person name="Tnah L.H."/>
            <person name="Lee C.T."/>
            <person name="Nishiyama T."/>
            <person name="Sese J."/>
            <person name="O'Brien M.J."/>
            <person name="Copetti D."/>
            <person name="Mohd Noor M.I."/>
            <person name="Ong R.C."/>
            <person name="Putra M."/>
            <person name="Sireger I.Z."/>
            <person name="Indrioko S."/>
            <person name="Kosugi Y."/>
            <person name="Izuno A."/>
            <person name="Isagi Y."/>
            <person name="Lee S.L."/>
            <person name="Shimizu K.K."/>
        </authorList>
    </citation>
    <scope>NUCLEOTIDE SEQUENCE [LARGE SCALE GENOMIC DNA]</scope>
    <source>
        <strain evidence="11">214</strain>
    </source>
</reference>
<evidence type="ECO:0000313" key="12">
    <source>
        <dbReference type="Proteomes" id="UP001054252"/>
    </source>
</evidence>
<name>A0AAV5HL35_9ROSI</name>
<evidence type="ECO:0008006" key="13">
    <source>
        <dbReference type="Google" id="ProtNLM"/>
    </source>
</evidence>
<dbReference type="GO" id="GO:0016020">
    <property type="term" value="C:membrane"/>
    <property type="evidence" value="ECO:0007669"/>
    <property type="project" value="UniProtKB-SubCell"/>
</dbReference>
<evidence type="ECO:0000256" key="4">
    <source>
        <dbReference type="ARBA" id="ARBA00022692"/>
    </source>
</evidence>
<keyword evidence="5" id="KW-0732">Signal</keyword>
<dbReference type="Proteomes" id="UP001054252">
    <property type="component" value="Unassembled WGS sequence"/>
</dbReference>
<dbReference type="PANTHER" id="PTHR48056">
    <property type="entry name" value="LRR RECEPTOR-LIKE SERINE/THREONINE-PROTEIN KINASE-RELATED"/>
    <property type="match status" value="1"/>
</dbReference>
<dbReference type="InterPro" id="IPR050647">
    <property type="entry name" value="Plant_LRR-RLKs"/>
</dbReference>